<dbReference type="InterPro" id="IPR036864">
    <property type="entry name" value="Zn2-C6_fun-type_DNA-bd_sf"/>
</dbReference>
<dbReference type="PROSITE" id="PS00463">
    <property type="entry name" value="ZN2_CY6_FUNGAL_1"/>
    <property type="match status" value="1"/>
</dbReference>
<reference evidence="7" key="1">
    <citation type="submission" date="2022-12" db="EMBL/GenBank/DDBJ databases">
        <authorList>
            <person name="Petersen C."/>
        </authorList>
    </citation>
    <scope>NUCLEOTIDE SEQUENCE</scope>
    <source>
        <strain evidence="7">IBT 35675</strain>
    </source>
</reference>
<accession>A0A9W9QQ72</accession>
<dbReference type="GO" id="GO:0005634">
    <property type="term" value="C:nucleus"/>
    <property type="evidence" value="ECO:0007669"/>
    <property type="project" value="UniProtKB-SubCell"/>
</dbReference>
<dbReference type="Gene3D" id="4.10.240.10">
    <property type="entry name" value="Zn(2)-C6 fungal-type DNA-binding domain"/>
    <property type="match status" value="1"/>
</dbReference>
<protein>
    <recommendedName>
        <fullName evidence="6">Zn(2)-C6 fungal-type domain-containing protein</fullName>
    </recommendedName>
</protein>
<evidence type="ECO:0000256" key="1">
    <source>
        <dbReference type="ARBA" id="ARBA00004123"/>
    </source>
</evidence>
<evidence type="ECO:0000256" key="5">
    <source>
        <dbReference type="ARBA" id="ARBA00023242"/>
    </source>
</evidence>
<evidence type="ECO:0000259" key="6">
    <source>
        <dbReference type="PROSITE" id="PS50048"/>
    </source>
</evidence>
<keyword evidence="8" id="KW-1185">Reference proteome</keyword>
<evidence type="ECO:0000256" key="2">
    <source>
        <dbReference type="ARBA" id="ARBA00023015"/>
    </source>
</evidence>
<dbReference type="PANTHER" id="PTHR37534:SF17">
    <property type="entry name" value="ZN(2)-C6 FUNGAL-TYPE DOMAIN-CONTAINING PROTEIN"/>
    <property type="match status" value="1"/>
</dbReference>
<keyword evidence="5" id="KW-0539">Nucleus</keyword>
<name>A0A9W9QQ72_PENBR</name>
<dbReference type="PANTHER" id="PTHR37534">
    <property type="entry name" value="TRANSCRIPTIONAL ACTIVATOR PROTEIN UGA3"/>
    <property type="match status" value="1"/>
</dbReference>
<evidence type="ECO:0000256" key="3">
    <source>
        <dbReference type="ARBA" id="ARBA00023125"/>
    </source>
</evidence>
<dbReference type="Proteomes" id="UP001148299">
    <property type="component" value="Unassembled WGS sequence"/>
</dbReference>
<gene>
    <name evidence="7" type="ORF">N7541_011365</name>
</gene>
<evidence type="ECO:0000313" key="7">
    <source>
        <dbReference type="EMBL" id="KAJ5342241.1"/>
    </source>
</evidence>
<dbReference type="CDD" id="cd00067">
    <property type="entry name" value="GAL4"/>
    <property type="match status" value="1"/>
</dbReference>
<dbReference type="PROSITE" id="PS50048">
    <property type="entry name" value="ZN2_CY6_FUNGAL_2"/>
    <property type="match status" value="1"/>
</dbReference>
<comment type="caution">
    <text evidence="7">The sequence shown here is derived from an EMBL/GenBank/DDBJ whole genome shotgun (WGS) entry which is preliminary data.</text>
</comment>
<keyword evidence="2" id="KW-0805">Transcription regulation</keyword>
<reference evidence="7" key="2">
    <citation type="journal article" date="2023" name="IMA Fungus">
        <title>Comparative genomic study of the Penicillium genus elucidates a diverse pangenome and 15 lateral gene transfer events.</title>
        <authorList>
            <person name="Petersen C."/>
            <person name="Sorensen T."/>
            <person name="Nielsen M.R."/>
            <person name="Sondergaard T.E."/>
            <person name="Sorensen J.L."/>
            <person name="Fitzpatrick D.A."/>
            <person name="Frisvad J.C."/>
            <person name="Nielsen K.L."/>
        </authorList>
    </citation>
    <scope>NUCLEOTIDE SEQUENCE</scope>
    <source>
        <strain evidence="7">IBT 35675</strain>
    </source>
</reference>
<evidence type="ECO:0000256" key="4">
    <source>
        <dbReference type="ARBA" id="ARBA00023163"/>
    </source>
</evidence>
<dbReference type="SMART" id="SM00066">
    <property type="entry name" value="GAL4"/>
    <property type="match status" value="1"/>
</dbReference>
<dbReference type="SUPFAM" id="SSF57701">
    <property type="entry name" value="Zn2/Cys6 DNA-binding domain"/>
    <property type="match status" value="1"/>
</dbReference>
<dbReference type="GO" id="GO:0008270">
    <property type="term" value="F:zinc ion binding"/>
    <property type="evidence" value="ECO:0007669"/>
    <property type="project" value="InterPro"/>
</dbReference>
<dbReference type="Pfam" id="PF00172">
    <property type="entry name" value="Zn_clus"/>
    <property type="match status" value="1"/>
</dbReference>
<feature type="domain" description="Zn(2)-C6 fungal-type" evidence="6">
    <location>
        <begin position="33"/>
        <end position="61"/>
    </location>
</feature>
<organism evidence="7 8">
    <name type="scientific">Penicillium brevicompactum</name>
    <dbReference type="NCBI Taxonomy" id="5074"/>
    <lineage>
        <taxon>Eukaryota</taxon>
        <taxon>Fungi</taxon>
        <taxon>Dikarya</taxon>
        <taxon>Ascomycota</taxon>
        <taxon>Pezizomycotina</taxon>
        <taxon>Eurotiomycetes</taxon>
        <taxon>Eurotiomycetidae</taxon>
        <taxon>Eurotiales</taxon>
        <taxon>Aspergillaceae</taxon>
        <taxon>Penicillium</taxon>
    </lineage>
</organism>
<dbReference type="InterPro" id="IPR001138">
    <property type="entry name" value="Zn2Cys6_DnaBD"/>
</dbReference>
<dbReference type="GO" id="GO:0000976">
    <property type="term" value="F:transcription cis-regulatory region binding"/>
    <property type="evidence" value="ECO:0007669"/>
    <property type="project" value="TreeGrafter"/>
</dbReference>
<dbReference type="GO" id="GO:0045944">
    <property type="term" value="P:positive regulation of transcription by RNA polymerase II"/>
    <property type="evidence" value="ECO:0007669"/>
    <property type="project" value="TreeGrafter"/>
</dbReference>
<proteinExistence type="predicted"/>
<sequence>MSDFPPTSLASTIVMLNVRADSLSSDRQVAAKGCRQCTRRRINCDRSTPNCRKCTIRGYQCPGYDSFQLKWVHNKAANKPHSEEKWTGQLGNLAKTATFSHNAQIPESCQQAGHHSSGDDLTNPHLIFEDPSTDRCLIDGHTWFNLASTLFTYFSCHVTPRLTWVDRPDHPWRTVMSPLATRDNCLRLSVLSLAAAHLSVTSSHSLTAHKTRSISRRLRDLSIHMLNRKIGLELAGYTSATNETNHASNLIEIMATTLVLCYGEMMIPNSTDWSLHLQACGTLIKRYSWCGQPGKHSDAIDFVVKEVADIEVFRNMGAFAKDQVFIADTIQPQPNLDSYFKTFMGLFREITSEERRRQNILKTGRSLFMTDMSIWLDKAKNAYMRASNDTAWLSTIHEDDIRQRMEATIRAVYHAVCIYSHQALAADVESRRQIESSITLLENEIEFLTTGSAHMFSHDIFVPLFILGTECWQSKPKQERIEAQFMDLLSSTGIWCNSTALRFLKSYWKSTEFHAKGSWIRYARETEEQNGPFLVF</sequence>
<dbReference type="AlphaFoldDB" id="A0A9W9QQ72"/>
<dbReference type="EMBL" id="JAPZBR010000008">
    <property type="protein sequence ID" value="KAJ5342241.1"/>
    <property type="molecule type" value="Genomic_DNA"/>
</dbReference>
<keyword evidence="4" id="KW-0804">Transcription</keyword>
<dbReference type="Pfam" id="PF11951">
    <property type="entry name" value="Fungal_trans_2"/>
    <property type="match status" value="1"/>
</dbReference>
<keyword evidence="3" id="KW-0238">DNA-binding</keyword>
<dbReference type="GO" id="GO:0000981">
    <property type="term" value="F:DNA-binding transcription factor activity, RNA polymerase II-specific"/>
    <property type="evidence" value="ECO:0007669"/>
    <property type="project" value="InterPro"/>
</dbReference>
<dbReference type="InterPro" id="IPR021858">
    <property type="entry name" value="Fun_TF"/>
</dbReference>
<comment type="subcellular location">
    <subcellularLocation>
        <location evidence="1">Nucleus</location>
    </subcellularLocation>
</comment>
<evidence type="ECO:0000313" key="8">
    <source>
        <dbReference type="Proteomes" id="UP001148299"/>
    </source>
</evidence>